<name>A0A9Q8LCQ3_PASFU</name>
<gene>
    <name evidence="2" type="ORF">CLAFUR5_08357</name>
</gene>
<dbReference type="KEGG" id="ffu:CLAFUR5_08357"/>
<dbReference type="AlphaFoldDB" id="A0A9Q8LCQ3"/>
<proteinExistence type="predicted"/>
<organism evidence="2 3">
    <name type="scientific">Passalora fulva</name>
    <name type="common">Tomato leaf mold</name>
    <name type="synonym">Cladosporium fulvum</name>
    <dbReference type="NCBI Taxonomy" id="5499"/>
    <lineage>
        <taxon>Eukaryota</taxon>
        <taxon>Fungi</taxon>
        <taxon>Dikarya</taxon>
        <taxon>Ascomycota</taxon>
        <taxon>Pezizomycotina</taxon>
        <taxon>Dothideomycetes</taxon>
        <taxon>Dothideomycetidae</taxon>
        <taxon>Mycosphaerellales</taxon>
        <taxon>Mycosphaerellaceae</taxon>
        <taxon>Fulvia</taxon>
    </lineage>
</organism>
<dbReference type="RefSeq" id="XP_047759165.1">
    <property type="nucleotide sequence ID" value="XM_047907505.1"/>
</dbReference>
<evidence type="ECO:0000313" key="2">
    <source>
        <dbReference type="EMBL" id="UJO14799.1"/>
    </source>
</evidence>
<dbReference type="OrthoDB" id="190201at2759"/>
<dbReference type="EMBL" id="CP090165">
    <property type="protein sequence ID" value="UJO14799.1"/>
    <property type="molecule type" value="Genomic_DNA"/>
</dbReference>
<reference evidence="2" key="1">
    <citation type="submission" date="2021-12" db="EMBL/GenBank/DDBJ databases">
        <authorList>
            <person name="Zaccaron A."/>
            <person name="Stergiopoulos I."/>
        </authorList>
    </citation>
    <scope>NUCLEOTIDE SEQUENCE</scope>
    <source>
        <strain evidence="2">Race5_Kim</strain>
    </source>
</reference>
<keyword evidence="1" id="KW-0732">Signal</keyword>
<evidence type="ECO:0000313" key="3">
    <source>
        <dbReference type="Proteomes" id="UP000756132"/>
    </source>
</evidence>
<dbReference type="GeneID" id="71988235"/>
<reference evidence="2" key="2">
    <citation type="journal article" date="2022" name="Microb. Genom.">
        <title>A chromosome-scale genome assembly of the tomato pathogen Cladosporium fulvum reveals a compartmentalized genome architecture and the presence of a dispensable chromosome.</title>
        <authorList>
            <person name="Zaccaron A.Z."/>
            <person name="Chen L.H."/>
            <person name="Samaras A."/>
            <person name="Stergiopoulos I."/>
        </authorList>
    </citation>
    <scope>NUCLEOTIDE SEQUENCE</scope>
    <source>
        <strain evidence="2">Race5_Kim</strain>
    </source>
</reference>
<accession>A0A9Q8LCQ3</accession>
<sequence length="220" mass="23561">MHLKLAILGCFPAIMEAYGACNDFMASIHAESPTYIIPVPPTDFDSPEAAVNFLGSILSDTAGAVTGTVGNQIQSASTKSHSHGAVEGNALATYHPKDADALILTGFSTGLIAFAPRLIASTPLSALLLKPQKYHTLQDLLFLTLPTVESRRTFFYTSHTLGDYDEAVLQHGFDTEDVIPLMQVITVLYGYGLAENFTGPVMAMAGKRYGVFCNAFPVPD</sequence>
<dbReference type="Proteomes" id="UP000756132">
    <property type="component" value="Chromosome 3"/>
</dbReference>
<protein>
    <submittedName>
        <fullName evidence="2">Uncharacterized protein</fullName>
    </submittedName>
</protein>
<feature type="signal peptide" evidence="1">
    <location>
        <begin position="1"/>
        <end position="17"/>
    </location>
</feature>
<evidence type="ECO:0000256" key="1">
    <source>
        <dbReference type="SAM" id="SignalP"/>
    </source>
</evidence>
<feature type="chain" id="PRO_5040281534" evidence="1">
    <location>
        <begin position="18"/>
        <end position="220"/>
    </location>
</feature>
<keyword evidence="3" id="KW-1185">Reference proteome</keyword>